<evidence type="ECO:0000256" key="7">
    <source>
        <dbReference type="PIRSR" id="PIRSR000185-3"/>
    </source>
</evidence>
<organism evidence="10">
    <name type="scientific">Veillonella atypica</name>
    <dbReference type="NCBI Taxonomy" id="39777"/>
    <lineage>
        <taxon>Bacteria</taxon>
        <taxon>Bacillati</taxon>
        <taxon>Bacillota</taxon>
        <taxon>Negativicutes</taxon>
        <taxon>Veillonellales</taxon>
        <taxon>Veillonellaceae</taxon>
        <taxon>Veillonella</taxon>
    </lineage>
</organism>
<dbReference type="CDD" id="cd01076">
    <property type="entry name" value="NAD_bind_1_Glu_DH"/>
    <property type="match status" value="1"/>
</dbReference>
<dbReference type="FunFam" id="3.40.50.10860:FF:000003">
    <property type="entry name" value="Glutamate dehydrogenase"/>
    <property type="match status" value="1"/>
</dbReference>
<feature type="site" description="Important for catalysis" evidence="7">
    <location>
        <position position="145"/>
    </location>
</feature>
<dbReference type="InterPro" id="IPR014362">
    <property type="entry name" value="Glu_DH"/>
</dbReference>
<dbReference type="STRING" id="39777.B7L28_07915"/>
<accession>A0A133S7D0</accession>
<evidence type="ECO:0000256" key="6">
    <source>
        <dbReference type="PIRSR" id="PIRSR000185-2"/>
    </source>
</evidence>
<dbReference type="PANTHER" id="PTHR11606:SF13">
    <property type="entry name" value="GLUTAMATE DEHYDROGENASE 1, MITOCHONDRIAL"/>
    <property type="match status" value="1"/>
</dbReference>
<dbReference type="AlphaFoldDB" id="A0A133S7D0"/>
<dbReference type="InterPro" id="IPR006095">
    <property type="entry name" value="Glu/Leu/Phe/Val/Trp_DH"/>
</dbReference>
<dbReference type="RefSeq" id="WP_060807059.1">
    <property type="nucleotide sequence ID" value="NZ_JAJCLE010000013.1"/>
</dbReference>
<protein>
    <recommendedName>
        <fullName evidence="2 4">Glutamate dehydrogenase</fullName>
    </recommendedName>
</protein>
<comment type="caution">
    <text evidence="10">The sequence shown here is derived from an EMBL/GenBank/DDBJ whole genome shotgun (WGS) entry which is preliminary data.</text>
</comment>
<dbReference type="InterPro" id="IPR033922">
    <property type="entry name" value="NAD_bind_Glu_DH"/>
</dbReference>
<keyword evidence="6" id="KW-0547">Nucleotide-binding</keyword>
<comment type="similarity">
    <text evidence="1 4 8">Belongs to the Glu/Leu/Phe/Val dehydrogenases family.</text>
</comment>
<sequence length="418" mass="46175">MQNYNPYENMLNTLDVAAEKLGYTRNDYEVLRHPERELKVSVPLQLDNGEVRVYEGYRCQHSTLRGSAKGGLRFHPDSDENEVRALAAWMTIKNAIANIPYGGGKGGIKVDPKTLNPRELERLTRNFVRRIAPIIGVNTDVPAPDVNTNAQIMSWIVDEYSTLKGEWSPGIVTGKPIEVGGSLGRNEATGRGCLIALQCYLAKKGLDIKNMTVAVQGFGNVGSVGARLIAEAGAKVVAIGDVAVNLYNPNGLDVEKAYEYANSHGRSLVGYTEPGMTTITGQELLAQDVDILYLAALENQLNKDNMENVRAKIILEGANGPTTNDADKYFFEKGIDIIPDVLANGGGVVVSYYEWVQNKAGFYWSLEEVNERLTRNMQNSFEAVWQMQQKYNVAPRLAAYMVALERLVIETTLRGYNC</sequence>
<feature type="binding site" evidence="6">
    <location>
        <position position="69"/>
    </location>
    <ligand>
        <name>substrate</name>
    </ligand>
</feature>
<feature type="active site" description="Proton donor" evidence="5">
    <location>
        <position position="105"/>
    </location>
</feature>
<evidence type="ECO:0000256" key="5">
    <source>
        <dbReference type="PIRSR" id="PIRSR000185-1"/>
    </source>
</evidence>
<dbReference type="InterPro" id="IPR046346">
    <property type="entry name" value="Aminoacid_DH-like_N_sf"/>
</dbReference>
<evidence type="ECO:0000313" key="11">
    <source>
        <dbReference type="Proteomes" id="UP000070226"/>
    </source>
</evidence>
<reference evidence="10 11" key="1">
    <citation type="submission" date="2016-01" db="EMBL/GenBank/DDBJ databases">
        <authorList>
            <person name="Oliw E.H."/>
        </authorList>
    </citation>
    <scope>NUCLEOTIDE SEQUENCE [LARGE SCALE GENOMIC DNA]</scope>
    <source>
        <strain evidence="10 11">CMW7756B</strain>
    </source>
</reference>
<evidence type="ECO:0000256" key="3">
    <source>
        <dbReference type="ARBA" id="ARBA00023002"/>
    </source>
</evidence>
<dbReference type="InterPro" id="IPR006097">
    <property type="entry name" value="Glu/Leu/Phe/Val/Trp_DH_dimer"/>
</dbReference>
<evidence type="ECO:0000256" key="8">
    <source>
        <dbReference type="RuleBase" id="RU004417"/>
    </source>
</evidence>
<dbReference type="InterPro" id="IPR033524">
    <property type="entry name" value="Glu/Leu/Phe/Val_DH_AS"/>
</dbReference>
<keyword evidence="3 4" id="KW-0560">Oxidoreductase</keyword>
<gene>
    <name evidence="10" type="ORF">HMPREF3233_00080</name>
</gene>
<evidence type="ECO:0000256" key="4">
    <source>
        <dbReference type="PIRNR" id="PIRNR000185"/>
    </source>
</evidence>
<dbReference type="PATRIC" id="fig|39777.7.peg.80"/>
<dbReference type="EMBL" id="LRQT01000002">
    <property type="protein sequence ID" value="KXA65598.1"/>
    <property type="molecule type" value="Genomic_DNA"/>
</dbReference>
<name>A0A133S7D0_9FIRM</name>
<feature type="binding site" evidence="6">
    <location>
        <position position="93"/>
    </location>
    <ligand>
        <name>substrate</name>
    </ligand>
</feature>
<dbReference type="Gene3D" id="3.40.50.720">
    <property type="entry name" value="NAD(P)-binding Rossmann-like Domain"/>
    <property type="match status" value="1"/>
</dbReference>
<dbReference type="InterPro" id="IPR006096">
    <property type="entry name" value="Glu/Leu/Phe/Val/Trp_DH_C"/>
</dbReference>
<dbReference type="PIRSF" id="PIRSF000185">
    <property type="entry name" value="Glu_DH"/>
    <property type="match status" value="1"/>
</dbReference>
<dbReference type="PROSITE" id="PS00074">
    <property type="entry name" value="GLFV_DEHYDROGENASE"/>
    <property type="match status" value="1"/>
</dbReference>
<dbReference type="Gene3D" id="3.40.50.10860">
    <property type="entry name" value="Leucine Dehydrogenase, chain A, domain 1"/>
    <property type="match status" value="1"/>
</dbReference>
<keyword evidence="6" id="KW-0520">NAD</keyword>
<dbReference type="Pfam" id="PF00208">
    <property type="entry name" value="ELFV_dehydrog"/>
    <property type="match status" value="1"/>
</dbReference>
<dbReference type="InterPro" id="IPR036291">
    <property type="entry name" value="NAD(P)-bd_dom_sf"/>
</dbReference>
<dbReference type="SMART" id="SM00839">
    <property type="entry name" value="ELFV_dehydrog"/>
    <property type="match status" value="1"/>
</dbReference>
<evidence type="ECO:0000313" key="10">
    <source>
        <dbReference type="EMBL" id="KXA65598.1"/>
    </source>
</evidence>
<dbReference type="SUPFAM" id="SSF53223">
    <property type="entry name" value="Aminoacid dehydrogenase-like, N-terminal domain"/>
    <property type="match status" value="1"/>
</dbReference>
<dbReference type="GO" id="GO:0006538">
    <property type="term" value="P:L-glutamate catabolic process"/>
    <property type="evidence" value="ECO:0007669"/>
    <property type="project" value="TreeGrafter"/>
</dbReference>
<dbReference type="GO" id="GO:0000166">
    <property type="term" value="F:nucleotide binding"/>
    <property type="evidence" value="ECO:0007669"/>
    <property type="project" value="UniProtKB-KW"/>
</dbReference>
<dbReference type="GO" id="GO:0004352">
    <property type="term" value="F:glutamate dehydrogenase (NAD+) activity"/>
    <property type="evidence" value="ECO:0007669"/>
    <property type="project" value="TreeGrafter"/>
</dbReference>
<evidence type="ECO:0000256" key="2">
    <source>
        <dbReference type="ARBA" id="ARBA00012896"/>
    </source>
</evidence>
<dbReference type="Proteomes" id="UP000070226">
    <property type="component" value="Unassembled WGS sequence"/>
</dbReference>
<proteinExistence type="inferred from homology"/>
<dbReference type="Pfam" id="PF02812">
    <property type="entry name" value="ELFV_dehydrog_N"/>
    <property type="match status" value="1"/>
</dbReference>
<feature type="binding site" evidence="6">
    <location>
        <position position="351"/>
    </location>
    <ligand>
        <name>substrate</name>
    </ligand>
</feature>
<dbReference type="SUPFAM" id="SSF51735">
    <property type="entry name" value="NAD(P)-binding Rossmann-fold domains"/>
    <property type="match status" value="1"/>
</dbReference>
<feature type="domain" description="Glutamate/phenylalanine/leucine/valine/L-tryptophan dehydrogenase C-terminal" evidence="9">
    <location>
        <begin position="182"/>
        <end position="415"/>
    </location>
</feature>
<dbReference type="PANTHER" id="PTHR11606">
    <property type="entry name" value="GLUTAMATE DEHYDROGENASE"/>
    <property type="match status" value="1"/>
</dbReference>
<evidence type="ECO:0000259" key="9">
    <source>
        <dbReference type="SMART" id="SM00839"/>
    </source>
</evidence>
<feature type="binding site" evidence="6">
    <location>
        <position position="220"/>
    </location>
    <ligand>
        <name>NAD(+)</name>
        <dbReference type="ChEBI" id="CHEBI:57540"/>
    </ligand>
</feature>
<dbReference type="PRINTS" id="PR00082">
    <property type="entry name" value="GLFDHDRGNASE"/>
</dbReference>
<feature type="binding site" evidence="6">
    <location>
        <position position="189"/>
    </location>
    <ligand>
        <name>NAD(+)</name>
        <dbReference type="ChEBI" id="CHEBI:57540"/>
    </ligand>
</feature>
<evidence type="ECO:0000256" key="1">
    <source>
        <dbReference type="ARBA" id="ARBA00006382"/>
    </source>
</evidence>